<evidence type="ECO:0000256" key="7">
    <source>
        <dbReference type="SAM" id="MobiDB-lite"/>
    </source>
</evidence>
<keyword evidence="11" id="KW-1185">Reference proteome</keyword>
<dbReference type="InterPro" id="IPR036388">
    <property type="entry name" value="WH-like_DNA-bd_sf"/>
</dbReference>
<dbReference type="PANTHER" id="PTHR45881">
    <property type="entry name" value="CHECKPOINT SUPPRESSOR 1-LIKE, ISOFORM A-RELATED"/>
    <property type="match status" value="1"/>
</dbReference>
<dbReference type="SMART" id="SM00339">
    <property type="entry name" value="FH"/>
    <property type="match status" value="1"/>
</dbReference>
<gene>
    <name evidence="10" type="ORF">NADFUDRAFT_23765</name>
</gene>
<dbReference type="SUPFAM" id="SSF49879">
    <property type="entry name" value="SMAD/FHA domain"/>
    <property type="match status" value="1"/>
</dbReference>
<dbReference type="CDD" id="cd22701">
    <property type="entry name" value="FHA_FKH1-like"/>
    <property type="match status" value="1"/>
</dbReference>
<dbReference type="InterPro" id="IPR030456">
    <property type="entry name" value="TF_fork_head_CS_2"/>
</dbReference>
<dbReference type="STRING" id="857566.A0A1E3PJC9"/>
<sequence length="537" mass="59302">MSSNALYGHQIPDLTTPETPKSPGRTPISATKLTPNTTTTSEESIFQSPIRTTVAPHDDGSAKKRRVNNKNIKNNNDNNDNTNNNNDNGAIPLVSPPPPQLDLVHEYLLSPTYARYQSQNTPQSIPQSIPQVNVEEIFPQLSLSSPSPRVAHAFANARNVDTQVQAYAKLAGANWTYYVKSLSVVVGRSNSDNNLENVEGSSVDDVDIDLSPGKIVSRRHAIIRYDPTRGTWAIHVLGRNGIKVDRVSYKVEKDPDSGGIVLNSGSLIDIGGVQMMFVLPNVNPVVAPGVLKLFRHNLPFVNFQGHQGLDFGAIPVLDHSYTYSYPGLTPTQSHYTETSVKSPQRYYLPPTAASTSERIATVATATADLLSESDRSESGSRSTTGGGDRSTENDKTTTNASYGSVSTIEDLSLDEYKDVKPPYSYATMITQAILSNDEEMISLADIYEHIAARYSFYRHSTTGWQNSIRHNLSLNKAFEKVPRRQGEPGKGMKWKITPQHKEEYLLKLSYGELEKRNKGNGNYQRQLHLGKKREVNA</sequence>
<dbReference type="GO" id="GO:0000978">
    <property type="term" value="F:RNA polymerase II cis-regulatory region sequence-specific DNA binding"/>
    <property type="evidence" value="ECO:0007669"/>
    <property type="project" value="TreeGrafter"/>
</dbReference>
<dbReference type="Proteomes" id="UP000095009">
    <property type="component" value="Unassembled WGS sequence"/>
</dbReference>
<evidence type="ECO:0000256" key="1">
    <source>
        <dbReference type="ARBA" id="ARBA00004123"/>
    </source>
</evidence>
<dbReference type="Pfam" id="PF00498">
    <property type="entry name" value="FHA"/>
    <property type="match status" value="1"/>
</dbReference>
<dbReference type="SMART" id="SM00240">
    <property type="entry name" value="FHA"/>
    <property type="match status" value="1"/>
</dbReference>
<dbReference type="InterPro" id="IPR018122">
    <property type="entry name" value="TF_fork_head_CS_1"/>
</dbReference>
<dbReference type="SUPFAM" id="SSF46785">
    <property type="entry name" value="Winged helix' DNA-binding domain"/>
    <property type="match status" value="1"/>
</dbReference>
<keyword evidence="4" id="KW-0804">Transcription</keyword>
<evidence type="ECO:0008006" key="12">
    <source>
        <dbReference type="Google" id="ProtNLM"/>
    </source>
</evidence>
<reference evidence="10 11" key="1">
    <citation type="journal article" date="2016" name="Proc. Natl. Acad. Sci. U.S.A.">
        <title>Comparative genomics of biotechnologically important yeasts.</title>
        <authorList>
            <person name="Riley R."/>
            <person name="Haridas S."/>
            <person name="Wolfe K.H."/>
            <person name="Lopes M.R."/>
            <person name="Hittinger C.T."/>
            <person name="Goeker M."/>
            <person name="Salamov A.A."/>
            <person name="Wisecaver J.H."/>
            <person name="Long T.M."/>
            <person name="Calvey C.H."/>
            <person name="Aerts A.L."/>
            <person name="Barry K.W."/>
            <person name="Choi C."/>
            <person name="Clum A."/>
            <person name="Coughlan A.Y."/>
            <person name="Deshpande S."/>
            <person name="Douglass A.P."/>
            <person name="Hanson S.J."/>
            <person name="Klenk H.-P."/>
            <person name="LaButti K.M."/>
            <person name="Lapidus A."/>
            <person name="Lindquist E.A."/>
            <person name="Lipzen A.M."/>
            <person name="Meier-Kolthoff J.P."/>
            <person name="Ohm R.A."/>
            <person name="Otillar R.P."/>
            <person name="Pangilinan J.L."/>
            <person name="Peng Y."/>
            <person name="Rokas A."/>
            <person name="Rosa C.A."/>
            <person name="Scheuner C."/>
            <person name="Sibirny A.A."/>
            <person name="Slot J.C."/>
            <person name="Stielow J.B."/>
            <person name="Sun H."/>
            <person name="Kurtzman C.P."/>
            <person name="Blackwell M."/>
            <person name="Grigoriev I.V."/>
            <person name="Jeffries T.W."/>
        </authorList>
    </citation>
    <scope>NUCLEOTIDE SEQUENCE [LARGE SCALE GENOMIC DNA]</scope>
    <source>
        <strain evidence="10 11">DSM 6958</strain>
    </source>
</reference>
<dbReference type="OrthoDB" id="5954824at2759"/>
<keyword evidence="2" id="KW-0805">Transcription regulation</keyword>
<proteinExistence type="predicted"/>
<dbReference type="FunFam" id="1.10.10.10:FF:000030">
    <property type="entry name" value="Forkhead box protein K2"/>
    <property type="match status" value="1"/>
</dbReference>
<evidence type="ECO:0000259" key="8">
    <source>
        <dbReference type="PROSITE" id="PS50006"/>
    </source>
</evidence>
<comment type="subcellular location">
    <subcellularLocation>
        <location evidence="1 6">Nucleus</location>
    </subcellularLocation>
</comment>
<evidence type="ECO:0000256" key="6">
    <source>
        <dbReference type="PROSITE-ProRule" id="PRU00089"/>
    </source>
</evidence>
<evidence type="ECO:0000256" key="3">
    <source>
        <dbReference type="ARBA" id="ARBA00023125"/>
    </source>
</evidence>
<dbReference type="GO" id="GO:2000221">
    <property type="term" value="P:negative regulation of pseudohyphal growth"/>
    <property type="evidence" value="ECO:0007669"/>
    <property type="project" value="UniProtKB-ARBA"/>
</dbReference>
<evidence type="ECO:0000259" key="9">
    <source>
        <dbReference type="PROSITE" id="PS50039"/>
    </source>
</evidence>
<dbReference type="PROSITE" id="PS00658">
    <property type="entry name" value="FORK_HEAD_2"/>
    <property type="match status" value="1"/>
</dbReference>
<protein>
    <recommendedName>
        <fullName evidence="12">Fork-head domain-containing protein</fullName>
    </recommendedName>
</protein>
<feature type="domain" description="FHA" evidence="8">
    <location>
        <begin position="184"/>
        <end position="249"/>
    </location>
</feature>
<dbReference type="PANTHER" id="PTHR45881:SF1">
    <property type="entry name" value="FORK HEAD PROTEIN HOMOLOG 2"/>
    <property type="match status" value="1"/>
</dbReference>
<keyword evidence="5 6" id="KW-0539">Nucleus</keyword>
<dbReference type="PROSITE" id="PS00657">
    <property type="entry name" value="FORK_HEAD_1"/>
    <property type="match status" value="1"/>
</dbReference>
<dbReference type="InterPro" id="IPR000253">
    <property type="entry name" value="FHA_dom"/>
</dbReference>
<keyword evidence="3 6" id="KW-0238">DNA-binding</keyword>
<dbReference type="PROSITE" id="PS50039">
    <property type="entry name" value="FORK_HEAD_3"/>
    <property type="match status" value="1"/>
</dbReference>
<evidence type="ECO:0000256" key="4">
    <source>
        <dbReference type="ARBA" id="ARBA00023163"/>
    </source>
</evidence>
<feature type="region of interest" description="Disordered" evidence="7">
    <location>
        <begin position="515"/>
        <end position="537"/>
    </location>
</feature>
<name>A0A1E3PJC9_9ASCO</name>
<feature type="region of interest" description="Disordered" evidence="7">
    <location>
        <begin position="1"/>
        <end position="98"/>
    </location>
</feature>
<dbReference type="GO" id="GO:0005634">
    <property type="term" value="C:nucleus"/>
    <property type="evidence" value="ECO:0007669"/>
    <property type="project" value="UniProtKB-SubCell"/>
</dbReference>
<dbReference type="AlphaFoldDB" id="A0A1E3PJC9"/>
<dbReference type="CDD" id="cd20024">
    <property type="entry name" value="FH_FOXJ2-like"/>
    <property type="match status" value="1"/>
</dbReference>
<dbReference type="InterPro" id="IPR036390">
    <property type="entry name" value="WH_DNA-bd_sf"/>
</dbReference>
<feature type="domain" description="Fork-head" evidence="9">
    <location>
        <begin position="420"/>
        <end position="515"/>
    </location>
</feature>
<dbReference type="EMBL" id="KV454409">
    <property type="protein sequence ID" value="ODQ65539.1"/>
    <property type="molecule type" value="Genomic_DNA"/>
</dbReference>
<feature type="region of interest" description="Disordered" evidence="7">
    <location>
        <begin position="370"/>
        <end position="401"/>
    </location>
</feature>
<organism evidence="10 11">
    <name type="scientific">Nadsonia fulvescens var. elongata DSM 6958</name>
    <dbReference type="NCBI Taxonomy" id="857566"/>
    <lineage>
        <taxon>Eukaryota</taxon>
        <taxon>Fungi</taxon>
        <taxon>Dikarya</taxon>
        <taxon>Ascomycota</taxon>
        <taxon>Saccharomycotina</taxon>
        <taxon>Dipodascomycetes</taxon>
        <taxon>Dipodascales</taxon>
        <taxon>Dipodascales incertae sedis</taxon>
        <taxon>Nadsonia</taxon>
    </lineage>
</organism>
<dbReference type="Pfam" id="PF00250">
    <property type="entry name" value="Forkhead"/>
    <property type="match status" value="1"/>
</dbReference>
<feature type="compositionally biased region" description="Low complexity" evidence="7">
    <location>
        <begin position="69"/>
        <end position="88"/>
    </location>
</feature>
<evidence type="ECO:0000256" key="2">
    <source>
        <dbReference type="ARBA" id="ARBA00023015"/>
    </source>
</evidence>
<feature type="compositionally biased region" description="Polar residues" evidence="7">
    <location>
        <begin position="28"/>
        <end position="51"/>
    </location>
</feature>
<dbReference type="PRINTS" id="PR00053">
    <property type="entry name" value="FORKHEAD"/>
</dbReference>
<dbReference type="InterPro" id="IPR008984">
    <property type="entry name" value="SMAD_FHA_dom_sf"/>
</dbReference>
<evidence type="ECO:0000256" key="5">
    <source>
        <dbReference type="ARBA" id="ARBA00023242"/>
    </source>
</evidence>
<feature type="DNA-binding region" description="Fork-head" evidence="6">
    <location>
        <begin position="420"/>
        <end position="515"/>
    </location>
</feature>
<feature type="non-terminal residue" evidence="10">
    <location>
        <position position="537"/>
    </location>
</feature>
<dbReference type="PROSITE" id="PS50006">
    <property type="entry name" value="FHA_DOMAIN"/>
    <property type="match status" value="1"/>
</dbReference>
<accession>A0A1E3PJC9</accession>
<dbReference type="GO" id="GO:0000981">
    <property type="term" value="F:DNA-binding transcription factor activity, RNA polymerase II-specific"/>
    <property type="evidence" value="ECO:0007669"/>
    <property type="project" value="TreeGrafter"/>
</dbReference>
<evidence type="ECO:0000313" key="11">
    <source>
        <dbReference type="Proteomes" id="UP000095009"/>
    </source>
</evidence>
<dbReference type="Gene3D" id="2.60.200.20">
    <property type="match status" value="1"/>
</dbReference>
<dbReference type="Gene3D" id="1.10.10.10">
    <property type="entry name" value="Winged helix-like DNA-binding domain superfamily/Winged helix DNA-binding domain"/>
    <property type="match status" value="1"/>
</dbReference>
<dbReference type="InterPro" id="IPR001766">
    <property type="entry name" value="Fork_head_dom"/>
</dbReference>
<evidence type="ECO:0000313" key="10">
    <source>
        <dbReference type="EMBL" id="ODQ65539.1"/>
    </source>
</evidence>